<dbReference type="AlphaFoldDB" id="A0A8S4N0S8"/>
<reference evidence="2" key="1">
    <citation type="submission" date="2022-03" db="EMBL/GenBank/DDBJ databases">
        <authorList>
            <person name="Martin C."/>
        </authorList>
    </citation>
    <scope>NUCLEOTIDE SEQUENCE</scope>
</reference>
<keyword evidence="1" id="KW-0812">Transmembrane</keyword>
<evidence type="ECO:0000313" key="2">
    <source>
        <dbReference type="EMBL" id="CAH1774713.1"/>
    </source>
</evidence>
<name>A0A8S4N0S8_OWEFU</name>
<evidence type="ECO:0000313" key="3">
    <source>
        <dbReference type="Proteomes" id="UP000749559"/>
    </source>
</evidence>
<accession>A0A8S4N0S8</accession>
<keyword evidence="1" id="KW-1133">Transmembrane helix</keyword>
<protein>
    <submittedName>
        <fullName evidence="2">Uncharacterized protein</fullName>
    </submittedName>
</protein>
<feature type="transmembrane region" description="Helical" evidence="1">
    <location>
        <begin position="102"/>
        <end position="119"/>
    </location>
</feature>
<gene>
    <name evidence="2" type="ORF">OFUS_LOCUS2118</name>
</gene>
<comment type="caution">
    <text evidence="2">The sequence shown here is derived from an EMBL/GenBank/DDBJ whole genome shotgun (WGS) entry which is preliminary data.</text>
</comment>
<dbReference type="EMBL" id="CAIIXF020000001">
    <property type="protein sequence ID" value="CAH1774713.1"/>
    <property type="molecule type" value="Genomic_DNA"/>
</dbReference>
<feature type="transmembrane region" description="Helical" evidence="1">
    <location>
        <begin position="131"/>
        <end position="151"/>
    </location>
</feature>
<feature type="transmembrane region" description="Helical" evidence="1">
    <location>
        <begin position="184"/>
        <end position="203"/>
    </location>
</feature>
<feature type="transmembrane region" description="Helical" evidence="1">
    <location>
        <begin position="67"/>
        <end position="90"/>
    </location>
</feature>
<proteinExistence type="predicted"/>
<keyword evidence="3" id="KW-1185">Reference proteome</keyword>
<dbReference type="OrthoDB" id="6335830at2759"/>
<sequence>MSTTEMQPFLKGEKPLSYSKAGLIGTGESATDEPDENIDTDSHTRLHETPTIEQHVDILGVYVPMKALNICLAIFSVLFNVAMNITLPLHSQAVNRAKGDEYNVLLFSAFWFPIIFYIIDRDMPILPTSKWYHVVMVGSFNGLNGLLVVYASDPSRTPPYPIWWTFFQCSPEFAWGPVFNETTVFTLIGLSIMMPGVIMYNYFSQQDVKEKEQLSQSTRLQQP</sequence>
<evidence type="ECO:0000256" key="1">
    <source>
        <dbReference type="SAM" id="Phobius"/>
    </source>
</evidence>
<keyword evidence="1" id="KW-0472">Membrane</keyword>
<dbReference type="Proteomes" id="UP000749559">
    <property type="component" value="Unassembled WGS sequence"/>
</dbReference>
<organism evidence="2 3">
    <name type="scientific">Owenia fusiformis</name>
    <name type="common">Polychaete worm</name>
    <dbReference type="NCBI Taxonomy" id="6347"/>
    <lineage>
        <taxon>Eukaryota</taxon>
        <taxon>Metazoa</taxon>
        <taxon>Spiralia</taxon>
        <taxon>Lophotrochozoa</taxon>
        <taxon>Annelida</taxon>
        <taxon>Polychaeta</taxon>
        <taxon>Sedentaria</taxon>
        <taxon>Canalipalpata</taxon>
        <taxon>Sabellida</taxon>
        <taxon>Oweniida</taxon>
        <taxon>Oweniidae</taxon>
        <taxon>Owenia</taxon>
    </lineage>
</organism>